<protein>
    <submittedName>
        <fullName evidence="2">Uncharacterized protein</fullName>
    </submittedName>
</protein>
<feature type="compositionally biased region" description="Basic and acidic residues" evidence="1">
    <location>
        <begin position="150"/>
        <end position="166"/>
    </location>
</feature>
<evidence type="ECO:0000313" key="2">
    <source>
        <dbReference type="EMBL" id="KAF3489851.1"/>
    </source>
</evidence>
<feature type="compositionally biased region" description="Polar residues" evidence="1">
    <location>
        <begin position="53"/>
        <end position="68"/>
    </location>
</feature>
<organism evidence="2 3">
    <name type="scientific">Brassica cretica</name>
    <name type="common">Mustard</name>
    <dbReference type="NCBI Taxonomy" id="69181"/>
    <lineage>
        <taxon>Eukaryota</taxon>
        <taxon>Viridiplantae</taxon>
        <taxon>Streptophyta</taxon>
        <taxon>Embryophyta</taxon>
        <taxon>Tracheophyta</taxon>
        <taxon>Spermatophyta</taxon>
        <taxon>Magnoliopsida</taxon>
        <taxon>eudicotyledons</taxon>
        <taxon>Gunneridae</taxon>
        <taxon>Pentapetalae</taxon>
        <taxon>rosids</taxon>
        <taxon>malvids</taxon>
        <taxon>Brassicales</taxon>
        <taxon>Brassicaceae</taxon>
        <taxon>Brassiceae</taxon>
        <taxon>Brassica</taxon>
    </lineage>
</organism>
<feature type="region of interest" description="Disordered" evidence="1">
    <location>
        <begin position="401"/>
        <end position="424"/>
    </location>
</feature>
<dbReference type="AlphaFoldDB" id="A0A8S9N322"/>
<evidence type="ECO:0000256" key="1">
    <source>
        <dbReference type="SAM" id="MobiDB-lite"/>
    </source>
</evidence>
<evidence type="ECO:0000313" key="3">
    <source>
        <dbReference type="Proteomes" id="UP000712600"/>
    </source>
</evidence>
<feature type="compositionally biased region" description="Basic and acidic residues" evidence="1">
    <location>
        <begin position="408"/>
        <end position="424"/>
    </location>
</feature>
<dbReference type="Proteomes" id="UP000712600">
    <property type="component" value="Unassembled WGS sequence"/>
</dbReference>
<proteinExistence type="predicted"/>
<feature type="region of interest" description="Disordered" evidence="1">
    <location>
        <begin position="47"/>
        <end position="68"/>
    </location>
</feature>
<accession>A0A8S9N322</accession>
<name>A0A8S9N322_BRACR</name>
<comment type="caution">
    <text evidence="2">The sequence shown here is derived from an EMBL/GenBank/DDBJ whole genome shotgun (WGS) entry which is preliminary data.</text>
</comment>
<sequence>MDSFLPYKTAMCEFRFPQFGARRRGRYRSISHATAHVQSGMTIDAGKDKQTHDGTSVNANADRTPAGNVSTVTTNAVILDQMKEMFASAHKKSDEQGKLVASLAKLVETLTAKTKNKDSSGQNPNETVPPGAQPTAENLPPPAWSNEGGDFERIDLDISDQSDHSDGGANVHLRRTRSQSARHDALFEMPMTEEEENLYWVEQEELAENQARIHRSQHRQARKAARNHDEIHDLHENQFKDNSYCEFHQTRGHSTMNCKVLGARLAVNLLAGEISKVTGIKDLLLLEFGRCARSLHIDSIVTDFDPNSMYPFELGVVPIDIILKGSSFVRRSQVFPLGVDIDGTTKIVSPSFFCWVIEPCLMEGPCRGCWGQNRSRRNQCLKVPGKPTLDRSLKIRHSRKTVNQVKDSFSRIRTEERREESQSG</sequence>
<gene>
    <name evidence="2" type="ORF">F2Q69_00052534</name>
</gene>
<reference evidence="2" key="1">
    <citation type="submission" date="2019-12" db="EMBL/GenBank/DDBJ databases">
        <title>Genome sequencing and annotation of Brassica cretica.</title>
        <authorList>
            <person name="Studholme D.J."/>
            <person name="Sarris P."/>
        </authorList>
    </citation>
    <scope>NUCLEOTIDE SEQUENCE</scope>
    <source>
        <strain evidence="2">PFS-109/04</strain>
        <tissue evidence="2">Leaf</tissue>
    </source>
</reference>
<dbReference type="EMBL" id="QGKX02002183">
    <property type="protein sequence ID" value="KAF3489851.1"/>
    <property type="molecule type" value="Genomic_DNA"/>
</dbReference>
<feature type="region of interest" description="Disordered" evidence="1">
    <location>
        <begin position="113"/>
        <end position="182"/>
    </location>
</feature>